<dbReference type="OMA" id="RYDWRIF"/>
<evidence type="ECO:0000256" key="3">
    <source>
        <dbReference type="ARBA" id="ARBA00023277"/>
    </source>
</evidence>
<dbReference type="Gene3D" id="3.40.50.11350">
    <property type="match status" value="1"/>
</dbReference>
<evidence type="ECO:0000313" key="5">
    <source>
        <dbReference type="EMBL" id="EXX70944.1"/>
    </source>
</evidence>
<keyword evidence="4" id="KW-0812">Transmembrane</keyword>
<dbReference type="AlphaFoldDB" id="A0A015KTH8"/>
<keyword evidence="4" id="KW-1133">Transmembrane helix</keyword>
<proteinExistence type="predicted"/>
<evidence type="ECO:0000256" key="1">
    <source>
        <dbReference type="ARBA" id="ARBA00022679"/>
    </source>
</evidence>
<dbReference type="Proteomes" id="UP000022910">
    <property type="component" value="Unassembled WGS sequence"/>
</dbReference>
<dbReference type="STRING" id="1432141.A0A015KTH8"/>
<organism evidence="5 6">
    <name type="scientific">Rhizophagus irregularis (strain DAOM 197198w)</name>
    <name type="common">Glomus intraradices</name>
    <dbReference type="NCBI Taxonomy" id="1432141"/>
    <lineage>
        <taxon>Eukaryota</taxon>
        <taxon>Fungi</taxon>
        <taxon>Fungi incertae sedis</taxon>
        <taxon>Mucoromycota</taxon>
        <taxon>Glomeromycotina</taxon>
        <taxon>Glomeromycetes</taxon>
        <taxon>Glomerales</taxon>
        <taxon>Glomeraceae</taxon>
        <taxon>Rhizophagus</taxon>
    </lineage>
</organism>
<dbReference type="GO" id="GO:0006004">
    <property type="term" value="P:fucose metabolic process"/>
    <property type="evidence" value="ECO:0007669"/>
    <property type="project" value="UniProtKB-KW"/>
</dbReference>
<dbReference type="CDD" id="cd11296">
    <property type="entry name" value="O-FucT_like"/>
    <property type="match status" value="1"/>
</dbReference>
<evidence type="ECO:0000256" key="4">
    <source>
        <dbReference type="SAM" id="Phobius"/>
    </source>
</evidence>
<accession>A0A015KTH8</accession>
<dbReference type="EMBL" id="JEMT01016302">
    <property type="protein sequence ID" value="EXX70944.1"/>
    <property type="molecule type" value="Genomic_DNA"/>
</dbReference>
<dbReference type="Gene3D" id="3.40.50.11340">
    <property type="match status" value="1"/>
</dbReference>
<evidence type="ECO:0000313" key="6">
    <source>
        <dbReference type="Proteomes" id="UP000022910"/>
    </source>
</evidence>
<reference evidence="5 6" key="1">
    <citation type="submission" date="2014-02" db="EMBL/GenBank/DDBJ databases">
        <title>Single nucleus genome sequencing reveals high similarity among nuclei of an endomycorrhizal fungus.</title>
        <authorList>
            <person name="Lin K."/>
            <person name="Geurts R."/>
            <person name="Zhang Z."/>
            <person name="Limpens E."/>
            <person name="Saunders D.G."/>
            <person name="Mu D."/>
            <person name="Pang E."/>
            <person name="Cao H."/>
            <person name="Cha H."/>
            <person name="Lin T."/>
            <person name="Zhou Q."/>
            <person name="Shang Y."/>
            <person name="Li Y."/>
            <person name="Ivanov S."/>
            <person name="Sharma T."/>
            <person name="Velzen R.V."/>
            <person name="Ruijter N.D."/>
            <person name="Aanen D.K."/>
            <person name="Win J."/>
            <person name="Kamoun S."/>
            <person name="Bisseling T."/>
            <person name="Huang S."/>
        </authorList>
    </citation>
    <scope>NUCLEOTIDE SEQUENCE [LARGE SCALE GENOMIC DNA]</scope>
    <source>
        <strain evidence="6">DAOM197198w</strain>
    </source>
</reference>
<name>A0A015KTH8_RHIIW</name>
<dbReference type="InterPro" id="IPR019378">
    <property type="entry name" value="GDP-Fuc_O-FucTrfase"/>
</dbReference>
<keyword evidence="6" id="KW-1185">Reference proteome</keyword>
<evidence type="ECO:0008006" key="7">
    <source>
        <dbReference type="Google" id="ProtNLM"/>
    </source>
</evidence>
<keyword evidence="3" id="KW-0119">Carbohydrate metabolism</keyword>
<dbReference type="GO" id="GO:0016740">
    <property type="term" value="F:transferase activity"/>
    <property type="evidence" value="ECO:0007669"/>
    <property type="project" value="UniProtKB-KW"/>
</dbReference>
<gene>
    <name evidence="5" type="ORF">RirG_082850</name>
</gene>
<dbReference type="Pfam" id="PF10250">
    <property type="entry name" value="O-FucT"/>
    <property type="match status" value="1"/>
</dbReference>
<protein>
    <recommendedName>
        <fullName evidence="7">Ciga protein</fullName>
    </recommendedName>
</protein>
<dbReference type="PANTHER" id="PTHR36050:SF1">
    <property type="entry name" value="O-FUCOSYLTRANSFERASE 30"/>
    <property type="match status" value="1"/>
</dbReference>
<sequence length="461" mass="54124">MLASSNLPIVGHRYFFFIITFLILYLSISYIISCFPHIDNKITNKKQISHNDKILSSNSHSCLGPESNEERYMTYLPHSGFHNQRNMLENAVFLSWVLNRTLIMPPIIFTKKTIIPHRPYNILYSMITGNMTKNVITCKKKGVEDKKCMFTQLDWEELMDFKFIKKYIRYIHREDQNFNVNELYSFLNITKPESQVFTLAEETRYDFQFYDDENITEVSDDQFDHLIHLCSLQKRKEKLIHFGSIYHLNRFNLKFKENIDFLKSVRENMIINHPVLLDIGDKISEQLGGLGSYIGVHLRLGDMGFDKKFGQKAEENVDYITKSLIEDISSTPNELEEIEVSNSNFVSTSTMIEAEKCLQSISPEQRNFPIIYLASDKPRNDRRLKKFLREFPCVFMLFSNFEKYLDQLKRVKNPRDGALLFRYFVPFVDGIVAARGNKFIGTPESTFSEYVTRLHEHWVGS</sequence>
<keyword evidence="4" id="KW-0472">Membrane</keyword>
<feature type="transmembrane region" description="Helical" evidence="4">
    <location>
        <begin position="14"/>
        <end position="38"/>
    </location>
</feature>
<dbReference type="OrthoDB" id="1882547at2759"/>
<dbReference type="HOGENOM" id="CLU_021646_2_0_1"/>
<keyword evidence="2" id="KW-0294">Fucose metabolism</keyword>
<keyword evidence="1" id="KW-0808">Transferase</keyword>
<evidence type="ECO:0000256" key="2">
    <source>
        <dbReference type="ARBA" id="ARBA00023253"/>
    </source>
</evidence>
<comment type="caution">
    <text evidence="5">The sequence shown here is derived from an EMBL/GenBank/DDBJ whole genome shotgun (WGS) entry which is preliminary data.</text>
</comment>
<dbReference type="PANTHER" id="PTHR36050">
    <property type="entry name" value="O-FUCOSYLTRANSFERASE 30"/>
    <property type="match status" value="1"/>
</dbReference>